<protein>
    <submittedName>
        <fullName evidence="2">CRAL-TRIO domain-containing protein</fullName>
    </submittedName>
</protein>
<dbReference type="OrthoDB" id="43460at2759"/>
<dbReference type="Proteomes" id="UP000813385">
    <property type="component" value="Unassembled WGS sequence"/>
</dbReference>
<dbReference type="PANTHER" id="PTHR46590">
    <property type="entry name" value="PHOSPHATIDYLINOSITOL TRANSFER PROTEIN CSR1-RELATED"/>
    <property type="match status" value="1"/>
</dbReference>
<dbReference type="InterPro" id="IPR036865">
    <property type="entry name" value="CRAL-TRIO_dom_sf"/>
</dbReference>
<evidence type="ECO:0000313" key="2">
    <source>
        <dbReference type="EMBL" id="KAH7347158.1"/>
    </source>
</evidence>
<proteinExistence type="predicted"/>
<dbReference type="InterPro" id="IPR036273">
    <property type="entry name" value="CRAL/TRIO_N_dom_sf"/>
</dbReference>
<dbReference type="Pfam" id="PF03765">
    <property type="entry name" value="CRAL_TRIO_N"/>
    <property type="match status" value="1"/>
</dbReference>
<accession>A0A8K0T6P2</accession>
<organism evidence="2 3">
    <name type="scientific">Plectosphaerella cucumerina</name>
    <dbReference type="NCBI Taxonomy" id="40658"/>
    <lineage>
        <taxon>Eukaryota</taxon>
        <taxon>Fungi</taxon>
        <taxon>Dikarya</taxon>
        <taxon>Ascomycota</taxon>
        <taxon>Pezizomycotina</taxon>
        <taxon>Sordariomycetes</taxon>
        <taxon>Hypocreomycetidae</taxon>
        <taxon>Glomerellales</taxon>
        <taxon>Plectosphaerellaceae</taxon>
        <taxon>Plectosphaerella</taxon>
    </lineage>
</organism>
<keyword evidence="3" id="KW-1185">Reference proteome</keyword>
<dbReference type="Pfam" id="PF00650">
    <property type="entry name" value="CRAL_TRIO"/>
    <property type="match status" value="1"/>
</dbReference>
<name>A0A8K0T6P2_9PEZI</name>
<evidence type="ECO:0000313" key="3">
    <source>
        <dbReference type="Proteomes" id="UP000813385"/>
    </source>
</evidence>
<dbReference type="InterPro" id="IPR001251">
    <property type="entry name" value="CRAL-TRIO_dom"/>
</dbReference>
<dbReference type="SUPFAM" id="SSF52087">
    <property type="entry name" value="CRAL/TRIO domain"/>
    <property type="match status" value="1"/>
</dbReference>
<reference evidence="2" key="1">
    <citation type="journal article" date="2021" name="Nat. Commun.">
        <title>Genetic determinants of endophytism in the Arabidopsis root mycobiome.</title>
        <authorList>
            <person name="Mesny F."/>
            <person name="Miyauchi S."/>
            <person name="Thiergart T."/>
            <person name="Pickel B."/>
            <person name="Atanasova L."/>
            <person name="Karlsson M."/>
            <person name="Huettel B."/>
            <person name="Barry K.W."/>
            <person name="Haridas S."/>
            <person name="Chen C."/>
            <person name="Bauer D."/>
            <person name="Andreopoulos W."/>
            <person name="Pangilinan J."/>
            <person name="LaButti K."/>
            <person name="Riley R."/>
            <person name="Lipzen A."/>
            <person name="Clum A."/>
            <person name="Drula E."/>
            <person name="Henrissat B."/>
            <person name="Kohler A."/>
            <person name="Grigoriev I.V."/>
            <person name="Martin F.M."/>
            <person name="Hacquard S."/>
        </authorList>
    </citation>
    <scope>NUCLEOTIDE SEQUENCE</scope>
    <source>
        <strain evidence="2">MPI-CAGE-AT-0016</strain>
    </source>
</reference>
<dbReference type="PANTHER" id="PTHR46590:SF1">
    <property type="entry name" value="PHOSPHATIDYLINOSITOL TRANSFER PROTEIN CSR1"/>
    <property type="match status" value="1"/>
</dbReference>
<sequence>MAQTTDATAGTLGHLTADETRSLQEAWVHLLRLSGVNVPNEKIPDRKDELLEEFADKSPEAFDRDLWSLMAADHPDATVLRFLRARKWDVPKGVAMLTSAVNWRRERRIDEDIIQGGESVALKASPTTDDEGFIKQYRSGKSYIRGTDNENRPVHIIRSRLHDPNMQSPEAMEAFILHNIESVRMLAARVPIEKACLIFDLGGFGLRNMDFHVIRFLVTVFEARYPETLGAVHVHKAPFVFWGIWSIVKRWLDPVIAAKITFTNGSDLKKYIPAENLQKCYGGKDDWEYKYFEPVPGENDHSDDEKKAVEEQERKELLQRLQKLTVEWIALDAASTEAKAKDAERGSVIKELQQNYWRLDPYKRARTYYHRSGVLDALGKVDFKAAA</sequence>
<dbReference type="SMART" id="SM01100">
    <property type="entry name" value="CRAL_TRIO_N"/>
    <property type="match status" value="1"/>
</dbReference>
<dbReference type="InterPro" id="IPR052432">
    <property type="entry name" value="PITP/CRAL-TRIO"/>
</dbReference>
<feature type="domain" description="CRAL-TRIO" evidence="1">
    <location>
        <begin position="130"/>
        <end position="289"/>
    </location>
</feature>
<evidence type="ECO:0000259" key="1">
    <source>
        <dbReference type="PROSITE" id="PS50191"/>
    </source>
</evidence>
<dbReference type="SUPFAM" id="SSF46938">
    <property type="entry name" value="CRAL/TRIO N-terminal domain"/>
    <property type="match status" value="1"/>
</dbReference>
<dbReference type="PROSITE" id="PS50191">
    <property type="entry name" value="CRAL_TRIO"/>
    <property type="match status" value="1"/>
</dbReference>
<comment type="caution">
    <text evidence="2">The sequence shown here is derived from an EMBL/GenBank/DDBJ whole genome shotgun (WGS) entry which is preliminary data.</text>
</comment>
<gene>
    <name evidence="2" type="ORF">B0T11DRAFT_262253</name>
</gene>
<dbReference type="SMART" id="SM00516">
    <property type="entry name" value="SEC14"/>
    <property type="match status" value="1"/>
</dbReference>
<dbReference type="EMBL" id="JAGPXD010000007">
    <property type="protein sequence ID" value="KAH7347158.1"/>
    <property type="molecule type" value="Genomic_DNA"/>
</dbReference>
<dbReference type="CDD" id="cd00170">
    <property type="entry name" value="SEC14"/>
    <property type="match status" value="1"/>
</dbReference>
<dbReference type="Gene3D" id="3.40.525.10">
    <property type="entry name" value="CRAL-TRIO lipid binding domain"/>
    <property type="match status" value="1"/>
</dbReference>
<dbReference type="AlphaFoldDB" id="A0A8K0T6P2"/>
<dbReference type="InterPro" id="IPR011074">
    <property type="entry name" value="CRAL/TRIO_N_dom"/>
</dbReference>